<proteinExistence type="predicted"/>
<name>A0A0A1T1K2_9HYPO</name>
<accession>A0A0A1T1K2</accession>
<dbReference type="EMBL" id="CDHN01000001">
    <property type="protein sequence ID" value="CEJ80102.1"/>
    <property type="molecule type" value="Genomic_DNA"/>
</dbReference>
<protein>
    <submittedName>
        <fullName evidence="1">Uncharacterized protein</fullName>
    </submittedName>
</protein>
<gene>
    <name evidence="1" type="ORF">VHEMI00307</name>
</gene>
<dbReference type="AlphaFoldDB" id="A0A0A1T1K2"/>
<dbReference type="HOGENOM" id="CLU_506399_0_0_1"/>
<keyword evidence="2" id="KW-1185">Reference proteome</keyword>
<reference evidence="1 2" key="1">
    <citation type="journal article" date="2015" name="Genome Announc.">
        <title>Draft Genome Sequence and Gene Annotation of the Entomopathogenic Fungus Verticillium hemipterigenum.</title>
        <authorList>
            <person name="Horn F."/>
            <person name="Habel A."/>
            <person name="Scharf D.H."/>
            <person name="Dworschak J."/>
            <person name="Brakhage A.A."/>
            <person name="Guthke R."/>
            <person name="Hertweck C."/>
            <person name="Linde J."/>
        </authorList>
    </citation>
    <scope>NUCLEOTIDE SEQUENCE [LARGE SCALE GENOMIC DNA]</scope>
</reference>
<evidence type="ECO:0000313" key="2">
    <source>
        <dbReference type="Proteomes" id="UP000039046"/>
    </source>
</evidence>
<dbReference type="Proteomes" id="UP000039046">
    <property type="component" value="Unassembled WGS sequence"/>
</dbReference>
<organism evidence="1 2">
    <name type="scientific">[Torrubiella] hemipterigena</name>
    <dbReference type="NCBI Taxonomy" id="1531966"/>
    <lineage>
        <taxon>Eukaryota</taxon>
        <taxon>Fungi</taxon>
        <taxon>Dikarya</taxon>
        <taxon>Ascomycota</taxon>
        <taxon>Pezizomycotina</taxon>
        <taxon>Sordariomycetes</taxon>
        <taxon>Hypocreomycetidae</taxon>
        <taxon>Hypocreales</taxon>
        <taxon>Clavicipitaceae</taxon>
        <taxon>Clavicipitaceae incertae sedis</taxon>
        <taxon>'Torrubiella' clade</taxon>
    </lineage>
</organism>
<sequence>MSVYQQTGFGPDHQRDRHRLAVTLQFLVAIPPFDLGERTEADKRDIRWPEDAIQEGRPFQVGGYGADIITQGMIARSIANAAVPGEYVYLDIPMTSEEDAHLLEEYTDAAGIWGTDSRTRLYWYDHEGPKSGFLEGELPCEWRVKVSDEFSKRFNEDEEGSKNRTGPWRWTPVEVRTPYYPAREIDKLQLCLAWMTTEIRNDFRVCFGNSCYTIFSLLEERRGIPLQWPILHRIVSGMYLMEQAMLSFIHPSRKQHDSPFPPLFRNSRLALNPDELRVGHIIEHIDWLPYLQSIPLPTHRDYKLIQALHIIAAHWGNYWLGYLLSGEDETPSAIYRNECGQFCIQYLEGTFDVPTLQLWVGVIMKIMVCAGDAEKFARFLRRVLYAERAFHPSNMASVDALFHHFKTNDCDVYLPELWRPAKVHTMRGPIDQEGILETAEAVGPPASSAEPGIWEGLLRTARDSGPSVDTDVIMDRTTLISWDRPPINNMDFIILFVIPNYEEEEEEEEDKKKLELLMRLSISALMRRPNGMYPFAPK</sequence>
<evidence type="ECO:0000313" key="1">
    <source>
        <dbReference type="EMBL" id="CEJ80102.1"/>
    </source>
</evidence>